<dbReference type="Proteomes" id="UP000182347">
    <property type="component" value="Unassembled WGS sequence"/>
</dbReference>
<sequence length="369" mass="42251">MDALIIAGIFLVCLLPVFIVVMFTPYLTRKTESFGVYIPEDIYHNPRLKKMRRSYVYATGIISILVMAVSFALIQPLEGEEQISLAIACGLVGYSVVSFLVYLVFHNKMKKLKAENKWTEQRRQQVTVDLHFEQKKVTLSNWWFTVPYLLSFLTLLLTVSFYEQIPERIPMQYNFSGEVTNWADKTYRSVLMMPIMQIYLTSLFLFLNTMIAKAKQQLNAANPEKSMEQNIRFRRRWSGYIIVSGTALTLLFAFTQISFIFPVNTQLLTIVPLLLSGAMVAGAIVLAFNTGQGGSRIKTGTDKHGRTIDRDDDRHWKLGQFYFNREDPALFLEKRFGVGWTINFARPLAWTALAVIILLAIAIPWLLGV</sequence>
<dbReference type="Pfam" id="PF19124">
    <property type="entry name" value="DUF5808"/>
    <property type="match status" value="1"/>
</dbReference>
<reference evidence="5" key="1">
    <citation type="submission" date="2016-10" db="EMBL/GenBank/DDBJ databases">
        <authorList>
            <person name="Varghese N."/>
            <person name="Submissions S."/>
        </authorList>
    </citation>
    <scope>NUCLEOTIDE SEQUENCE [LARGE SCALE GENOMIC DNA]</scope>
    <source>
        <strain evidence="5">CGMCC 1.6199</strain>
    </source>
</reference>
<keyword evidence="1" id="KW-0812">Transmembrane</keyword>
<evidence type="ECO:0000313" key="4">
    <source>
        <dbReference type="EMBL" id="SDM92736.1"/>
    </source>
</evidence>
<feature type="transmembrane region" description="Helical" evidence="1">
    <location>
        <begin position="55"/>
        <end position="77"/>
    </location>
</feature>
<dbReference type="AlphaFoldDB" id="A0A1G9X8E1"/>
<evidence type="ECO:0000259" key="2">
    <source>
        <dbReference type="Pfam" id="PF07853"/>
    </source>
</evidence>
<dbReference type="InterPro" id="IPR012867">
    <property type="entry name" value="DUF1648"/>
</dbReference>
<feature type="transmembrane region" description="Helical" evidence="1">
    <location>
        <begin position="348"/>
        <end position="367"/>
    </location>
</feature>
<dbReference type="InterPro" id="IPR014574">
    <property type="entry name" value="UCP032908"/>
</dbReference>
<feature type="transmembrane region" description="Helical" evidence="1">
    <location>
        <begin position="142"/>
        <end position="162"/>
    </location>
</feature>
<feature type="transmembrane region" description="Helical" evidence="1">
    <location>
        <begin position="267"/>
        <end position="288"/>
    </location>
</feature>
<keyword evidence="1" id="KW-1133">Transmembrane helix</keyword>
<dbReference type="PANTHER" id="PTHR37810:SF9">
    <property type="entry name" value="MEMBRANE PROTEIN"/>
    <property type="match status" value="1"/>
</dbReference>
<evidence type="ECO:0000259" key="3">
    <source>
        <dbReference type="Pfam" id="PF19124"/>
    </source>
</evidence>
<feature type="transmembrane region" description="Helical" evidence="1">
    <location>
        <begin position="187"/>
        <end position="207"/>
    </location>
</feature>
<dbReference type="EMBL" id="FNHF01000006">
    <property type="protein sequence ID" value="SDM92736.1"/>
    <property type="molecule type" value="Genomic_DNA"/>
</dbReference>
<dbReference type="PIRSF" id="PIRSF032908">
    <property type="entry name" value="UCP032908"/>
    <property type="match status" value="1"/>
</dbReference>
<feature type="domain" description="DUF1648" evidence="2">
    <location>
        <begin position="150"/>
        <end position="198"/>
    </location>
</feature>
<keyword evidence="1" id="KW-0472">Membrane</keyword>
<dbReference type="GO" id="GO:0009636">
    <property type="term" value="P:response to toxic substance"/>
    <property type="evidence" value="ECO:0007669"/>
    <property type="project" value="TreeGrafter"/>
</dbReference>
<evidence type="ECO:0000256" key="1">
    <source>
        <dbReference type="SAM" id="Phobius"/>
    </source>
</evidence>
<gene>
    <name evidence="4" type="ORF">SAMN05216244_3784</name>
</gene>
<dbReference type="PANTHER" id="PTHR37810">
    <property type="entry name" value="IMMUNITY PROTEIN SDPI"/>
    <property type="match status" value="1"/>
</dbReference>
<accession>A0A1G9X8E1</accession>
<feature type="domain" description="DUF5808" evidence="3">
    <location>
        <begin position="325"/>
        <end position="350"/>
    </location>
</feature>
<name>A0A1G9X8E1_9BACI</name>
<proteinExistence type="predicted"/>
<protein>
    <submittedName>
        <fullName evidence="4">Uncharacterized membrane protein</fullName>
    </submittedName>
</protein>
<dbReference type="Pfam" id="PF07853">
    <property type="entry name" value="DUF1648"/>
    <property type="match status" value="1"/>
</dbReference>
<dbReference type="RefSeq" id="WP_074600772.1">
    <property type="nucleotide sequence ID" value="NZ_FNHF01000006.1"/>
</dbReference>
<feature type="transmembrane region" description="Helical" evidence="1">
    <location>
        <begin position="6"/>
        <end position="27"/>
    </location>
</feature>
<feature type="transmembrane region" description="Helical" evidence="1">
    <location>
        <begin position="237"/>
        <end position="261"/>
    </location>
</feature>
<organism evidence="4 5">
    <name type="scientific">Sediminibacillus halophilus</name>
    <dbReference type="NCBI Taxonomy" id="482461"/>
    <lineage>
        <taxon>Bacteria</taxon>
        <taxon>Bacillati</taxon>
        <taxon>Bacillota</taxon>
        <taxon>Bacilli</taxon>
        <taxon>Bacillales</taxon>
        <taxon>Bacillaceae</taxon>
        <taxon>Sediminibacillus</taxon>
    </lineage>
</organism>
<dbReference type="OrthoDB" id="157646at2"/>
<keyword evidence="5" id="KW-1185">Reference proteome</keyword>
<evidence type="ECO:0000313" key="5">
    <source>
        <dbReference type="Proteomes" id="UP000182347"/>
    </source>
</evidence>
<dbReference type="InterPro" id="IPR043831">
    <property type="entry name" value="DUF5808"/>
</dbReference>
<feature type="transmembrane region" description="Helical" evidence="1">
    <location>
        <begin position="83"/>
        <end position="105"/>
    </location>
</feature>
<dbReference type="STRING" id="482461.SAMN05216244_3784"/>